<dbReference type="FunFam" id="1.25.40.10:FF:000020">
    <property type="entry name" value="Stress-induced phosphoprotein 1"/>
    <property type="match status" value="1"/>
</dbReference>
<evidence type="ECO:0000256" key="10">
    <source>
        <dbReference type="SAM" id="Coils"/>
    </source>
</evidence>
<protein>
    <recommendedName>
        <fullName evidence="7">Hsp70-Hsp90 organising protein</fullName>
    </recommendedName>
    <alternativeName>
        <fullName evidence="8">Stress-inducible protein 1</fullName>
    </alternativeName>
</protein>
<feature type="region of interest" description="Disordered" evidence="11">
    <location>
        <begin position="137"/>
        <end position="157"/>
    </location>
</feature>
<dbReference type="InterPro" id="IPR013105">
    <property type="entry name" value="TPR_2"/>
</dbReference>
<evidence type="ECO:0000256" key="11">
    <source>
        <dbReference type="SAM" id="MobiDB-lite"/>
    </source>
</evidence>
<dbReference type="STRING" id="431595.K3WL84"/>
<evidence type="ECO:0000256" key="8">
    <source>
        <dbReference type="ARBA" id="ARBA00076447"/>
    </source>
</evidence>
<feature type="repeat" description="TPR" evidence="9">
    <location>
        <begin position="217"/>
        <end position="250"/>
    </location>
</feature>
<comment type="subunit">
    <text evidence="6">Monomer. Homodimer. Forms a complex composed of HOP and chaperones HSP70 and HSP90; the interaction is stronger in the absence of ATP. Interacts (via TPR 1, 2, 3, 7, 8 and 9 repeats) with HSP70 (via C-terminus); the interaction is direct and is stronger in the absence of ATP. Interacts (via TPR 4, 5 and 6 repeats) with HSP90 (via C-terminus); the interaction is direct.</text>
</comment>
<sequence>MAAGLASDTTNPRLLQERIEETQAQIAKLQDELEKYADVARTIADLPKKLTHQVMVPLGKRAMMPGKIVRSNEILAHLGDEYFAWQSASSAVTTIERKKKNIRAQIIDEENALSELTEKKSSVDNLFDIKKLYEEENIREIQEPEEDSDKPVPKATEEDIEEYFEIEEEERRKEEATEWSWDEMMRRMEELEAREASGDGDENEEKKTEEPDAAMQVADLKAKGNNAFARRKFRDAVEFYTQAIALEPTSHILYGNRSAAYHRMKKYAEALEDANYAIEIDDTWVKGHYRKACALASMQRYKDAAEAFEHAFELCPTDASLEEKAQEMRDKLAAQREQKPKPISAVRKEPPAPVAMASSSSSSSFTNVSNPLPPVATTSSNIPVTSIPAPAFSSSSAAFSGSIMERDILESAPPVVNVPRSQGAGRQEPQRTAAPITAPSASSFAPRSRFAGNNISGDVVSFEPIGEPQPVKRVSRFKAARGGQ</sequence>
<dbReference type="PANTHER" id="PTHR22904:SF523">
    <property type="entry name" value="STRESS-INDUCED-PHOSPHOPROTEIN 1"/>
    <property type="match status" value="1"/>
</dbReference>
<dbReference type="GO" id="GO:0005737">
    <property type="term" value="C:cytoplasm"/>
    <property type="evidence" value="ECO:0007669"/>
    <property type="project" value="UniProtKB-SubCell"/>
</dbReference>
<keyword evidence="13" id="KW-1185">Reference proteome</keyword>
<feature type="region of interest" description="Disordered" evidence="11">
    <location>
        <begin position="192"/>
        <end position="211"/>
    </location>
</feature>
<proteinExistence type="predicted"/>
<feature type="compositionally biased region" description="Basic residues" evidence="11">
    <location>
        <begin position="473"/>
        <end position="484"/>
    </location>
</feature>
<keyword evidence="2" id="KW-0963">Cytoplasm</keyword>
<evidence type="ECO:0000256" key="1">
    <source>
        <dbReference type="ARBA" id="ARBA00004496"/>
    </source>
</evidence>
<keyword evidence="3" id="KW-0677">Repeat</keyword>
<dbReference type="Gene3D" id="1.25.40.10">
    <property type="entry name" value="Tetratricopeptide repeat domain"/>
    <property type="match status" value="1"/>
</dbReference>
<dbReference type="eggNOG" id="KOG3130">
    <property type="taxonomic scope" value="Eukaryota"/>
</dbReference>
<evidence type="ECO:0000256" key="4">
    <source>
        <dbReference type="ARBA" id="ARBA00022803"/>
    </source>
</evidence>
<reference evidence="12" key="3">
    <citation type="submission" date="2015-02" db="UniProtKB">
        <authorList>
            <consortium name="EnsemblProtists"/>
        </authorList>
    </citation>
    <scope>IDENTIFICATION</scope>
    <source>
        <strain evidence="12">DAOM BR144</strain>
    </source>
</reference>
<reference evidence="13" key="1">
    <citation type="journal article" date="2010" name="Genome Biol.">
        <title>Genome sequence of the necrotrophic plant pathogen Pythium ultimum reveals original pathogenicity mechanisms and effector repertoire.</title>
        <authorList>
            <person name="Levesque C.A."/>
            <person name="Brouwer H."/>
            <person name="Cano L."/>
            <person name="Hamilton J.P."/>
            <person name="Holt C."/>
            <person name="Huitema E."/>
            <person name="Raffaele S."/>
            <person name="Robideau G.P."/>
            <person name="Thines M."/>
            <person name="Win J."/>
            <person name="Zerillo M.M."/>
            <person name="Beakes G.W."/>
            <person name="Boore J.L."/>
            <person name="Busam D."/>
            <person name="Dumas B."/>
            <person name="Ferriera S."/>
            <person name="Fuerstenberg S.I."/>
            <person name="Gachon C.M."/>
            <person name="Gaulin E."/>
            <person name="Govers F."/>
            <person name="Grenville-Briggs L."/>
            <person name="Horner N."/>
            <person name="Hostetler J."/>
            <person name="Jiang R.H."/>
            <person name="Johnson J."/>
            <person name="Krajaejun T."/>
            <person name="Lin H."/>
            <person name="Meijer H.J."/>
            <person name="Moore B."/>
            <person name="Morris P."/>
            <person name="Phuntmart V."/>
            <person name="Puiu D."/>
            <person name="Shetty J."/>
            <person name="Stajich J.E."/>
            <person name="Tripathy S."/>
            <person name="Wawra S."/>
            <person name="van West P."/>
            <person name="Whitty B.R."/>
            <person name="Coutinho P.M."/>
            <person name="Henrissat B."/>
            <person name="Martin F."/>
            <person name="Thomas P.D."/>
            <person name="Tyler B.M."/>
            <person name="De Vries R.P."/>
            <person name="Kamoun S."/>
            <person name="Yandell M."/>
            <person name="Tisserat N."/>
            <person name="Buell C.R."/>
        </authorList>
    </citation>
    <scope>NUCLEOTIDE SEQUENCE</scope>
    <source>
        <strain evidence="13">DAOM:BR144</strain>
    </source>
</reference>
<comment type="function">
    <text evidence="5">Acts as a co-chaperone and mediates the association of the chaperones HSP70 and HSP90 probably facilitating substrate transfer from HSP70 to HSP90. Stimulates HSP70 ATPase activity and, in contrast, inhibits HSP90 ATPase activity.</text>
</comment>
<dbReference type="SUPFAM" id="SSF46579">
    <property type="entry name" value="Prefoldin"/>
    <property type="match status" value="1"/>
</dbReference>
<dbReference type="eggNOG" id="KOG0548">
    <property type="taxonomic scope" value="Eukaryota"/>
</dbReference>
<reference evidence="13" key="2">
    <citation type="submission" date="2010-04" db="EMBL/GenBank/DDBJ databases">
        <authorList>
            <person name="Buell R."/>
            <person name="Hamilton J."/>
            <person name="Hostetler J."/>
        </authorList>
    </citation>
    <scope>NUCLEOTIDE SEQUENCE [LARGE SCALE GENOMIC DNA]</scope>
    <source>
        <strain evidence="13">DAOM:BR144</strain>
    </source>
</reference>
<organism evidence="12 13">
    <name type="scientific">Globisporangium ultimum (strain ATCC 200006 / CBS 805.95 / DAOM BR144)</name>
    <name type="common">Pythium ultimum</name>
    <dbReference type="NCBI Taxonomy" id="431595"/>
    <lineage>
        <taxon>Eukaryota</taxon>
        <taxon>Sar</taxon>
        <taxon>Stramenopiles</taxon>
        <taxon>Oomycota</taxon>
        <taxon>Peronosporomycetes</taxon>
        <taxon>Pythiales</taxon>
        <taxon>Pythiaceae</taxon>
        <taxon>Globisporangium</taxon>
    </lineage>
</organism>
<evidence type="ECO:0000256" key="5">
    <source>
        <dbReference type="ARBA" id="ARBA00056105"/>
    </source>
</evidence>
<dbReference type="CDD" id="cd23159">
    <property type="entry name" value="Prefoldin_URI1"/>
    <property type="match status" value="1"/>
</dbReference>
<evidence type="ECO:0000256" key="9">
    <source>
        <dbReference type="PROSITE-ProRule" id="PRU00339"/>
    </source>
</evidence>
<evidence type="ECO:0000256" key="6">
    <source>
        <dbReference type="ARBA" id="ARBA00066016"/>
    </source>
</evidence>
<dbReference type="HOGENOM" id="CLU_044426_0_0_1"/>
<dbReference type="SMART" id="SM00028">
    <property type="entry name" value="TPR"/>
    <property type="match status" value="3"/>
</dbReference>
<dbReference type="SUPFAM" id="SSF48452">
    <property type="entry name" value="TPR-like"/>
    <property type="match status" value="1"/>
</dbReference>
<dbReference type="Pfam" id="PF02996">
    <property type="entry name" value="Prefoldin"/>
    <property type="match status" value="1"/>
</dbReference>
<keyword evidence="10" id="KW-0175">Coiled coil</keyword>
<dbReference type="VEuPathDB" id="FungiDB:PYU1_G005715"/>
<accession>K3WL84</accession>
<dbReference type="InParanoid" id="K3WL84"/>
<evidence type="ECO:0000313" key="13">
    <source>
        <dbReference type="Proteomes" id="UP000019132"/>
    </source>
</evidence>
<dbReference type="EMBL" id="GL376573">
    <property type="status" value="NOT_ANNOTATED_CDS"/>
    <property type="molecule type" value="Genomic_DNA"/>
</dbReference>
<feature type="compositionally biased region" description="Low complexity" evidence="11">
    <location>
        <begin position="433"/>
        <end position="451"/>
    </location>
</feature>
<dbReference type="InterPro" id="IPR019734">
    <property type="entry name" value="TPR_rpt"/>
</dbReference>
<dbReference type="GO" id="GO:0051879">
    <property type="term" value="F:Hsp90 protein binding"/>
    <property type="evidence" value="ECO:0007669"/>
    <property type="project" value="TreeGrafter"/>
</dbReference>
<dbReference type="Pfam" id="PF07719">
    <property type="entry name" value="TPR_2"/>
    <property type="match status" value="1"/>
</dbReference>
<dbReference type="PROSITE" id="PS50005">
    <property type="entry name" value="TPR"/>
    <property type="match status" value="1"/>
</dbReference>
<dbReference type="InterPro" id="IPR004127">
    <property type="entry name" value="Prefoldin_subunit_alpha"/>
</dbReference>
<dbReference type="OMA" id="YQSAMEY"/>
<evidence type="ECO:0000256" key="3">
    <source>
        <dbReference type="ARBA" id="ARBA00022737"/>
    </source>
</evidence>
<evidence type="ECO:0000256" key="7">
    <source>
        <dbReference type="ARBA" id="ARBA00074766"/>
    </source>
</evidence>
<evidence type="ECO:0000313" key="12">
    <source>
        <dbReference type="EnsemblProtists" id="PYU1_T005726"/>
    </source>
</evidence>
<dbReference type="InterPro" id="IPR009053">
    <property type="entry name" value="Prefoldin"/>
</dbReference>
<dbReference type="NCBIfam" id="TIGR00293">
    <property type="entry name" value="prefoldin subunit alpha"/>
    <property type="match status" value="1"/>
</dbReference>
<keyword evidence="4 9" id="KW-0802">TPR repeat</keyword>
<dbReference type="AlphaFoldDB" id="K3WL84"/>
<feature type="compositionally biased region" description="Basic and acidic residues" evidence="11">
    <location>
        <begin position="333"/>
        <end position="350"/>
    </location>
</feature>
<name>K3WL84_GLOUD</name>
<dbReference type="EnsemblProtists" id="PYU1_T005726">
    <property type="protein sequence ID" value="PYU1_T005726"/>
    <property type="gene ID" value="PYU1_G005715"/>
</dbReference>
<comment type="subcellular location">
    <subcellularLocation>
        <location evidence="1">Cytoplasm</location>
    </subcellularLocation>
</comment>
<feature type="region of interest" description="Disordered" evidence="11">
    <location>
        <begin position="333"/>
        <end position="368"/>
    </location>
</feature>
<feature type="coiled-coil region" evidence="10">
    <location>
        <begin position="12"/>
        <end position="39"/>
    </location>
</feature>
<dbReference type="PANTHER" id="PTHR22904">
    <property type="entry name" value="TPR REPEAT CONTAINING PROTEIN"/>
    <property type="match status" value="1"/>
</dbReference>
<dbReference type="InterPro" id="IPR011990">
    <property type="entry name" value="TPR-like_helical_dom_sf"/>
</dbReference>
<feature type="region of interest" description="Disordered" evidence="11">
    <location>
        <begin position="419"/>
        <end position="484"/>
    </location>
</feature>
<dbReference type="Proteomes" id="UP000019132">
    <property type="component" value="Unassembled WGS sequence"/>
</dbReference>
<dbReference type="Gene3D" id="1.10.287.370">
    <property type="match status" value="1"/>
</dbReference>
<evidence type="ECO:0000256" key="2">
    <source>
        <dbReference type="ARBA" id="ARBA00022490"/>
    </source>
</evidence>